<organism evidence="1 2">
    <name type="scientific">Kineococcus radiotolerans</name>
    <dbReference type="NCBI Taxonomy" id="131568"/>
    <lineage>
        <taxon>Bacteria</taxon>
        <taxon>Bacillati</taxon>
        <taxon>Actinomycetota</taxon>
        <taxon>Actinomycetes</taxon>
        <taxon>Kineosporiales</taxon>
        <taxon>Kineosporiaceae</taxon>
        <taxon>Kineococcus</taxon>
    </lineage>
</organism>
<dbReference type="AlphaFoldDB" id="A0A7W4TR26"/>
<protein>
    <recommendedName>
        <fullName evidence="3">ATP-binding region ATPase domain protein</fullName>
    </recommendedName>
</protein>
<gene>
    <name evidence="1" type="ORF">FHR75_004381</name>
</gene>
<dbReference type="SUPFAM" id="SSF55874">
    <property type="entry name" value="ATPase domain of HSP90 chaperone/DNA topoisomerase II/histidine kinase"/>
    <property type="match status" value="1"/>
</dbReference>
<dbReference type="Gene3D" id="3.30.565.10">
    <property type="entry name" value="Histidine kinase-like ATPase, C-terminal domain"/>
    <property type="match status" value="1"/>
</dbReference>
<dbReference type="Proteomes" id="UP000533269">
    <property type="component" value="Unassembled WGS sequence"/>
</dbReference>
<evidence type="ECO:0000313" key="2">
    <source>
        <dbReference type="Proteomes" id="UP000533269"/>
    </source>
</evidence>
<dbReference type="RefSeq" id="WP_183393135.1">
    <property type="nucleotide sequence ID" value="NZ_JACHVY010000009.1"/>
</dbReference>
<name>A0A7W4TR26_KINRA</name>
<proteinExistence type="predicted"/>
<reference evidence="1 2" key="1">
    <citation type="submission" date="2020-08" db="EMBL/GenBank/DDBJ databases">
        <title>The Agave Microbiome: Exploring the role of microbial communities in plant adaptations to desert environments.</title>
        <authorList>
            <person name="Partida-Martinez L.P."/>
        </authorList>
    </citation>
    <scope>NUCLEOTIDE SEQUENCE [LARGE SCALE GENOMIC DNA]</scope>
    <source>
        <strain evidence="1 2">AS2.23</strain>
    </source>
</reference>
<dbReference type="EMBL" id="JACHVY010000009">
    <property type="protein sequence ID" value="MBB2903539.1"/>
    <property type="molecule type" value="Genomic_DNA"/>
</dbReference>
<dbReference type="InterPro" id="IPR036890">
    <property type="entry name" value="HATPase_C_sf"/>
</dbReference>
<comment type="caution">
    <text evidence="1">The sequence shown here is derived from an EMBL/GenBank/DDBJ whole genome shotgun (WGS) entry which is preliminary data.</text>
</comment>
<accession>A0A7W4TR26</accession>
<dbReference type="Pfam" id="PF13589">
    <property type="entry name" value="HATPase_c_3"/>
    <property type="match status" value="1"/>
</dbReference>
<evidence type="ECO:0008006" key="3">
    <source>
        <dbReference type="Google" id="ProtNLM"/>
    </source>
</evidence>
<reference evidence="1 2" key="2">
    <citation type="submission" date="2020-08" db="EMBL/GenBank/DDBJ databases">
        <authorList>
            <person name="Partida-Martinez L."/>
            <person name="Huntemann M."/>
            <person name="Clum A."/>
            <person name="Wang J."/>
            <person name="Palaniappan K."/>
            <person name="Ritter S."/>
            <person name="Chen I.-M."/>
            <person name="Stamatis D."/>
            <person name="Reddy T."/>
            <person name="O'Malley R."/>
            <person name="Daum C."/>
            <person name="Shapiro N."/>
            <person name="Ivanova N."/>
            <person name="Kyrpides N."/>
            <person name="Woyke T."/>
        </authorList>
    </citation>
    <scope>NUCLEOTIDE SEQUENCE [LARGE SCALE GENOMIC DNA]</scope>
    <source>
        <strain evidence="1 2">AS2.23</strain>
    </source>
</reference>
<evidence type="ECO:0000313" key="1">
    <source>
        <dbReference type="EMBL" id="MBB2903539.1"/>
    </source>
</evidence>
<sequence>MEAQDWDDAAPRAKALVESLRSFGYSPETAIADLLDNSLSARALDIALDFVWEGSDSYMAIVDDGNGMTVADLVEAMRPGSVSPLITRKASDLGRFGLGLKTASFSQARELTVITRTPGEETQVRRWDLDLVGATGQWRLLRTPAPQAEPYVRRISSSSGTAVVWTKCDRLVGDVAKDAERAADRFFKTVAQVEAHLGMTFHRFLVGRGARRISINGNQVEPWDPILTHKATHALGPPDKIPFMGSTIKVQPYVLPHRSKLSEAQQKLGGGIRGWTAQQGFYVYRNDRLVVAGDWLGVGGAKDEHTKLARVIVDFDSALDLAWQIDVKKSTARPPGTVLDDLRRIAAATRRAAEGVYRHRGHIVPRGKSKERPLVTAWQEYKDRSGEVRLRLNRDHPIIGDALNGPAAQKRAVDRILKFVEETLPTTLIGIRLAESLDTSATPYETRPDELVKLLEYALDTMTSAGLSRAKALDDLAIIEPFSNYPAIIESFRDGAI</sequence>